<evidence type="ECO:0000256" key="1">
    <source>
        <dbReference type="ARBA" id="ARBA00022980"/>
    </source>
</evidence>
<organism evidence="4 5">
    <name type="scientific">Myodes glareolus</name>
    <name type="common">Bank vole</name>
    <name type="synonym">Clethrionomys glareolus</name>
    <dbReference type="NCBI Taxonomy" id="447135"/>
    <lineage>
        <taxon>Eukaryota</taxon>
        <taxon>Metazoa</taxon>
        <taxon>Chordata</taxon>
        <taxon>Craniata</taxon>
        <taxon>Vertebrata</taxon>
        <taxon>Euteleostomi</taxon>
        <taxon>Mammalia</taxon>
        <taxon>Eutheria</taxon>
        <taxon>Euarchontoglires</taxon>
        <taxon>Glires</taxon>
        <taxon>Rodentia</taxon>
        <taxon>Myomorpha</taxon>
        <taxon>Muroidea</taxon>
        <taxon>Cricetidae</taxon>
        <taxon>Arvicolinae</taxon>
        <taxon>Myodes</taxon>
    </lineage>
</organism>
<keyword evidence="5" id="KW-1185">Reference proteome</keyword>
<name>A0AAW0HNP0_MYOGA</name>
<reference evidence="4 5" key="1">
    <citation type="journal article" date="2023" name="bioRxiv">
        <title>Conserved and derived expression patterns and positive selection on dental genes reveal complex evolutionary context of ever-growing rodent molars.</title>
        <authorList>
            <person name="Calamari Z.T."/>
            <person name="Song A."/>
            <person name="Cohen E."/>
            <person name="Akter M."/>
            <person name="Roy R.D."/>
            <person name="Hallikas O."/>
            <person name="Christensen M.M."/>
            <person name="Li P."/>
            <person name="Marangoni P."/>
            <person name="Jernvall J."/>
            <person name="Klein O.D."/>
        </authorList>
    </citation>
    <scope>NUCLEOTIDE SEQUENCE [LARGE SCALE GENOMIC DNA]</scope>
    <source>
        <strain evidence="4">V071</strain>
    </source>
</reference>
<protein>
    <submittedName>
        <fullName evidence="4">Uncharacterized protein</fullName>
    </submittedName>
</protein>
<dbReference type="GO" id="GO:0003735">
    <property type="term" value="F:structural constituent of ribosome"/>
    <property type="evidence" value="ECO:0007669"/>
    <property type="project" value="InterPro"/>
</dbReference>
<feature type="region of interest" description="Disordered" evidence="3">
    <location>
        <begin position="43"/>
        <end position="76"/>
    </location>
</feature>
<dbReference type="GO" id="GO:0006412">
    <property type="term" value="P:translation"/>
    <property type="evidence" value="ECO:0007669"/>
    <property type="project" value="InterPro"/>
</dbReference>
<evidence type="ECO:0000256" key="2">
    <source>
        <dbReference type="ARBA" id="ARBA00023274"/>
    </source>
</evidence>
<proteinExistence type="predicted"/>
<dbReference type="AlphaFoldDB" id="A0AAW0HNP0"/>
<evidence type="ECO:0000313" key="4">
    <source>
        <dbReference type="EMBL" id="KAK7802911.1"/>
    </source>
</evidence>
<dbReference type="GO" id="GO:0044391">
    <property type="term" value="C:ribosomal subunit"/>
    <property type="evidence" value="ECO:0007669"/>
    <property type="project" value="UniProtKB-ARBA"/>
</dbReference>
<comment type="caution">
    <text evidence="4">The sequence shown here is derived from an EMBL/GenBank/DDBJ whole genome shotgun (WGS) entry which is preliminary data.</text>
</comment>
<gene>
    <name evidence="4" type="ORF">U0070_020329</name>
</gene>
<dbReference type="EMBL" id="JBBHLL010000440">
    <property type="protein sequence ID" value="KAK7802911.1"/>
    <property type="molecule type" value="Genomic_DNA"/>
</dbReference>
<sequence length="102" mass="11473">MLTHFGDDMTAGWGVIYDFLDCTSKNEAKCSLARHGLCEKREMTGKQQKGLEMREKEGALPRPWPRPQPHCGWQRHSGGESVVMDLPGSCRLLHRGLNIAKP</sequence>
<evidence type="ECO:0000313" key="5">
    <source>
        <dbReference type="Proteomes" id="UP001488838"/>
    </source>
</evidence>
<dbReference type="InterPro" id="IPR012678">
    <property type="entry name" value="Ribosomal_uL23/eL15/eS24_sf"/>
</dbReference>
<keyword evidence="2" id="KW-0687">Ribonucleoprotein</keyword>
<dbReference type="Proteomes" id="UP001488838">
    <property type="component" value="Unassembled WGS sequence"/>
</dbReference>
<accession>A0AAW0HNP0</accession>
<feature type="compositionally biased region" description="Basic and acidic residues" evidence="3">
    <location>
        <begin position="43"/>
        <end position="59"/>
    </location>
</feature>
<evidence type="ECO:0000256" key="3">
    <source>
        <dbReference type="SAM" id="MobiDB-lite"/>
    </source>
</evidence>
<dbReference type="GO" id="GO:0022626">
    <property type="term" value="C:cytosolic ribosome"/>
    <property type="evidence" value="ECO:0007669"/>
    <property type="project" value="UniProtKB-ARBA"/>
</dbReference>
<dbReference type="InterPro" id="IPR053709">
    <property type="entry name" value="eRP_eS24_sf"/>
</dbReference>
<keyword evidence="1" id="KW-0689">Ribosomal protein</keyword>
<dbReference type="SUPFAM" id="SSF54189">
    <property type="entry name" value="Ribosomal proteins S24e, L23 and L15e"/>
    <property type="match status" value="1"/>
</dbReference>
<dbReference type="Gene3D" id="3.30.70.3370">
    <property type="match status" value="1"/>
</dbReference>